<proteinExistence type="predicted"/>
<dbReference type="InterPro" id="IPR002060">
    <property type="entry name" value="Squ/phyt_synthse"/>
</dbReference>
<dbReference type="GO" id="GO:0051996">
    <property type="term" value="F:squalene synthase [NAD(P)H] activity"/>
    <property type="evidence" value="ECO:0007669"/>
    <property type="project" value="InterPro"/>
</dbReference>
<dbReference type="GO" id="GO:0005789">
    <property type="term" value="C:endoplasmic reticulum membrane"/>
    <property type="evidence" value="ECO:0007669"/>
    <property type="project" value="TreeGrafter"/>
</dbReference>
<accession>A0A8S0RKY0</accession>
<dbReference type="AlphaFoldDB" id="A0A8S0RKY0"/>
<dbReference type="Proteomes" id="UP000594638">
    <property type="component" value="Unassembled WGS sequence"/>
</dbReference>
<dbReference type="PANTHER" id="PTHR11626:SF2">
    <property type="entry name" value="SQUALENE SYNTHASE"/>
    <property type="match status" value="1"/>
</dbReference>
<dbReference type="Gene3D" id="1.10.600.10">
    <property type="entry name" value="Farnesyl Diphosphate Synthase"/>
    <property type="match status" value="1"/>
</dbReference>
<evidence type="ECO:0000313" key="1">
    <source>
        <dbReference type="EMBL" id="CAA2979922.1"/>
    </source>
</evidence>
<dbReference type="EMBL" id="CACTIH010003636">
    <property type="protein sequence ID" value="CAA2979922.1"/>
    <property type="molecule type" value="Genomic_DNA"/>
</dbReference>
<dbReference type="Gramene" id="OE9A101945T3">
    <property type="protein sequence ID" value="OE9A101945C3"/>
    <property type="gene ID" value="OE9A101945"/>
</dbReference>
<keyword evidence="2" id="KW-1185">Reference proteome</keyword>
<protein>
    <submittedName>
        <fullName evidence="1">Squalene synthase</fullName>
    </submittedName>
</protein>
<dbReference type="GO" id="GO:0045338">
    <property type="term" value="P:farnesyl diphosphate metabolic process"/>
    <property type="evidence" value="ECO:0007669"/>
    <property type="project" value="InterPro"/>
</dbReference>
<sequence>MSTLSFLQGSFPSSATPRFVAPGVSYFSSSLRMVPALSHKNPEVIVVNWEKSRNPQHEFSRMAEINMVVRHAEKQLPPVPHWRFCYMTLRNNFNLGALILHQFDIDLRNAVCVLYLSLYALDHIEDDTSISAEVKVPTLMAFHRLIYDQELQFACGTKNYRVLLNKFYHVSTAFMDLGLSYQEVIKDTTKKMGAGMSKFICKEIETIDDYDEYCHYVSGLVGLGLSKLFHASGIEDLPPGTFFHTSFVFGQKADIIQDYLEDINMTPKPRRFWPRQIWNKYTVRLEDFKYEKNSIQALHCLNDMVTNALLHAEDCLKDISAVQDPVILRSIAGVQDPETVGQKSKKMVVVVARNAYVRKRQTEIAVGSTMK</sequence>
<organism evidence="1 2">
    <name type="scientific">Olea europaea subsp. europaea</name>
    <dbReference type="NCBI Taxonomy" id="158383"/>
    <lineage>
        <taxon>Eukaryota</taxon>
        <taxon>Viridiplantae</taxon>
        <taxon>Streptophyta</taxon>
        <taxon>Embryophyta</taxon>
        <taxon>Tracheophyta</taxon>
        <taxon>Spermatophyta</taxon>
        <taxon>Magnoliopsida</taxon>
        <taxon>eudicotyledons</taxon>
        <taxon>Gunneridae</taxon>
        <taxon>Pentapetalae</taxon>
        <taxon>asterids</taxon>
        <taxon>lamiids</taxon>
        <taxon>Lamiales</taxon>
        <taxon>Oleaceae</taxon>
        <taxon>Oleeae</taxon>
        <taxon>Olea</taxon>
    </lineage>
</organism>
<gene>
    <name evidence="1" type="ORF">OLEA9_A101945</name>
</gene>
<dbReference type="PANTHER" id="PTHR11626">
    <property type="entry name" value="FARNESYL-DIPHOSPHATE FARNESYLTRANSFERASE"/>
    <property type="match status" value="1"/>
</dbReference>
<dbReference type="OrthoDB" id="431150at2759"/>
<name>A0A8S0RKY0_OLEEU</name>
<dbReference type="Pfam" id="PF00494">
    <property type="entry name" value="SQS_PSY"/>
    <property type="match status" value="1"/>
</dbReference>
<dbReference type="InterPro" id="IPR044844">
    <property type="entry name" value="Trans_IPPS_euk-type"/>
</dbReference>
<dbReference type="SUPFAM" id="SSF48576">
    <property type="entry name" value="Terpenoid synthases"/>
    <property type="match status" value="1"/>
</dbReference>
<dbReference type="InterPro" id="IPR008949">
    <property type="entry name" value="Isoprenoid_synthase_dom_sf"/>
</dbReference>
<comment type="caution">
    <text evidence="1">The sequence shown here is derived from an EMBL/GenBank/DDBJ whole genome shotgun (WGS) entry which is preliminary data.</text>
</comment>
<reference evidence="1 2" key="1">
    <citation type="submission" date="2019-12" db="EMBL/GenBank/DDBJ databases">
        <authorList>
            <person name="Alioto T."/>
            <person name="Alioto T."/>
            <person name="Gomez Garrido J."/>
        </authorList>
    </citation>
    <scope>NUCLEOTIDE SEQUENCE [LARGE SCALE GENOMIC DNA]</scope>
</reference>
<evidence type="ECO:0000313" key="2">
    <source>
        <dbReference type="Proteomes" id="UP000594638"/>
    </source>
</evidence>